<feature type="transmembrane region" description="Helical" evidence="7">
    <location>
        <begin position="202"/>
        <end position="221"/>
    </location>
</feature>
<feature type="transmembrane region" description="Helical" evidence="7">
    <location>
        <begin position="233"/>
        <end position="255"/>
    </location>
</feature>
<dbReference type="FunFam" id="1.20.1740.10:FF:000039">
    <property type="entry name" value="Neutral amino acid transporter (Eurofung)"/>
    <property type="match status" value="1"/>
</dbReference>
<evidence type="ECO:0000256" key="4">
    <source>
        <dbReference type="ARBA" id="ARBA00022989"/>
    </source>
</evidence>
<keyword evidence="4 7" id="KW-1133">Transmembrane helix</keyword>
<evidence type="ECO:0000313" key="10">
    <source>
        <dbReference type="Proteomes" id="UP000037904"/>
    </source>
</evidence>
<evidence type="ECO:0000256" key="6">
    <source>
        <dbReference type="SAM" id="MobiDB-lite"/>
    </source>
</evidence>
<evidence type="ECO:0000313" key="9">
    <source>
        <dbReference type="EMBL" id="KPA43751.1"/>
    </source>
</evidence>
<evidence type="ECO:0000256" key="3">
    <source>
        <dbReference type="ARBA" id="ARBA00022692"/>
    </source>
</evidence>
<evidence type="ECO:0000256" key="1">
    <source>
        <dbReference type="ARBA" id="ARBA00004141"/>
    </source>
</evidence>
<keyword evidence="5 7" id="KW-0472">Membrane</keyword>
<feature type="domain" description="Amino acid transporter transmembrane" evidence="8">
    <location>
        <begin position="95"/>
        <end position="490"/>
    </location>
</feature>
<proteinExistence type="inferred from homology"/>
<evidence type="ECO:0000259" key="8">
    <source>
        <dbReference type="Pfam" id="PF01490"/>
    </source>
</evidence>
<keyword evidence="3 7" id="KW-0812">Transmembrane</keyword>
<reference evidence="9 10" key="1">
    <citation type="submission" date="2015-04" db="EMBL/GenBank/DDBJ databases">
        <title>The draft genome sequence of Fusarium langsethiae, a T-2/HT-2 mycotoxin producer.</title>
        <authorList>
            <person name="Lysoe E."/>
            <person name="Divon H.H."/>
            <person name="Terzi V."/>
            <person name="Orru L."/>
            <person name="Lamontanara A."/>
            <person name="Kolseth A.-K."/>
            <person name="Frandsen R.J."/>
            <person name="Nielsen K."/>
            <person name="Thrane U."/>
        </authorList>
    </citation>
    <scope>NUCLEOTIDE SEQUENCE [LARGE SCALE GENOMIC DNA]</scope>
    <source>
        <strain evidence="9 10">Fl201059</strain>
    </source>
</reference>
<evidence type="ECO:0000256" key="2">
    <source>
        <dbReference type="ARBA" id="ARBA00008066"/>
    </source>
</evidence>
<comment type="similarity">
    <text evidence="2">Belongs to the amino acid/polyamine transporter 2 family.</text>
</comment>
<comment type="subcellular location">
    <subcellularLocation>
        <location evidence="1">Membrane</location>
        <topology evidence="1">Multi-pass membrane protein</topology>
    </subcellularLocation>
</comment>
<dbReference type="AlphaFoldDB" id="A0A0N0DGA8"/>
<feature type="transmembrane region" description="Helical" evidence="7">
    <location>
        <begin position="464"/>
        <end position="487"/>
    </location>
</feature>
<feature type="transmembrane region" description="Helical" evidence="7">
    <location>
        <begin position="284"/>
        <end position="305"/>
    </location>
</feature>
<evidence type="ECO:0000256" key="5">
    <source>
        <dbReference type="ARBA" id="ARBA00023136"/>
    </source>
</evidence>
<feature type="transmembrane region" description="Helical" evidence="7">
    <location>
        <begin position="425"/>
        <end position="452"/>
    </location>
</feature>
<dbReference type="EMBL" id="JXCE01000037">
    <property type="protein sequence ID" value="KPA43751.1"/>
    <property type="molecule type" value="Genomic_DNA"/>
</dbReference>
<dbReference type="PANTHER" id="PTHR22950">
    <property type="entry name" value="AMINO ACID TRANSPORTER"/>
    <property type="match status" value="1"/>
</dbReference>
<dbReference type="OrthoDB" id="40134at2759"/>
<feature type="transmembrane region" description="Helical" evidence="7">
    <location>
        <begin position="94"/>
        <end position="116"/>
    </location>
</feature>
<feature type="region of interest" description="Disordered" evidence="6">
    <location>
        <begin position="48"/>
        <end position="74"/>
    </location>
</feature>
<dbReference type="InterPro" id="IPR013057">
    <property type="entry name" value="AA_transpt_TM"/>
</dbReference>
<feature type="transmembrane region" description="Helical" evidence="7">
    <location>
        <begin position="174"/>
        <end position="196"/>
    </location>
</feature>
<dbReference type="Pfam" id="PF01490">
    <property type="entry name" value="Aa_trans"/>
    <property type="match status" value="1"/>
</dbReference>
<accession>A0A0N0DGA8</accession>
<gene>
    <name evidence="9" type="ORF">FLAG1_03383</name>
</gene>
<dbReference type="PANTHER" id="PTHR22950:SF683">
    <property type="entry name" value="AMINO ACID TRANSPORTER (EUROFUNG)"/>
    <property type="match status" value="1"/>
</dbReference>
<comment type="caution">
    <text evidence="9">The sequence shown here is derived from an EMBL/GenBank/DDBJ whole genome shotgun (WGS) entry which is preliminary data.</text>
</comment>
<keyword evidence="10" id="KW-1185">Reference proteome</keyword>
<dbReference type="GO" id="GO:0015179">
    <property type="term" value="F:L-amino acid transmembrane transporter activity"/>
    <property type="evidence" value="ECO:0007669"/>
    <property type="project" value="TreeGrafter"/>
</dbReference>
<feature type="transmembrane region" description="Helical" evidence="7">
    <location>
        <begin position="317"/>
        <end position="339"/>
    </location>
</feature>
<evidence type="ECO:0000256" key="7">
    <source>
        <dbReference type="SAM" id="Phobius"/>
    </source>
</evidence>
<feature type="compositionally biased region" description="Polar residues" evidence="6">
    <location>
        <begin position="57"/>
        <end position="72"/>
    </location>
</feature>
<name>A0A0N0DGA8_FUSLA</name>
<feature type="transmembrane region" description="Helical" evidence="7">
    <location>
        <begin position="122"/>
        <end position="144"/>
    </location>
</feature>
<sequence>MVNWLKGHGFPLTFAHIDLYTKPHPLIVYTTFPPSTLATVVMSSDTVPPQEKKTAIDENSSSLEKSPSQPAESSDIIEDAVFGRVTGEGPNYRSLGWIATIALMTKTQIGLGVLSIPASFDTLGIIPGIFCLCTIGIITTWSSYMVGVFKRNHPEVYSIDDAGYKMWGKIGREILAVAFMLNWIFISGSAMLGISIGFNAVSQHAVCTAIFVAIAALLTLAFASIRTLSKIGFLAWIGLFCIMTAIFTVTIAVTLEKRPAVAPMPLVKWESDWKLFGNPTAQQAFAAIGCHVFAFAGTPAFFSIVAEMREPQFYTRALLWSQAVVATVYLVIGCIVYVYCGSYVASPALGSAGPVIKRICYGFALPGLLVTAMIVTHIPAKYIFLRILRGSEHLHRNSLVHWGTWLGCTGGVTVTAYIIASAIPIFGSLVSLIGSTFGTLLAFQPYGFMWLFDNWARKDRGKRWKFMVGWSVFVIIVGTLIMFLGTWGTVLEIREASKHKMGVPWSCLDNSNQVAPDLPQHTG</sequence>
<feature type="transmembrane region" description="Helical" evidence="7">
    <location>
        <begin position="399"/>
        <end position="419"/>
    </location>
</feature>
<protein>
    <recommendedName>
        <fullName evidence="8">Amino acid transporter transmembrane domain-containing protein</fullName>
    </recommendedName>
</protein>
<feature type="transmembrane region" description="Helical" evidence="7">
    <location>
        <begin position="359"/>
        <end position="378"/>
    </location>
</feature>
<dbReference type="Proteomes" id="UP000037904">
    <property type="component" value="Unassembled WGS sequence"/>
</dbReference>
<dbReference type="GO" id="GO:0016020">
    <property type="term" value="C:membrane"/>
    <property type="evidence" value="ECO:0007669"/>
    <property type="project" value="UniProtKB-SubCell"/>
</dbReference>
<organism evidence="9 10">
    <name type="scientific">Fusarium langsethiae</name>
    <dbReference type="NCBI Taxonomy" id="179993"/>
    <lineage>
        <taxon>Eukaryota</taxon>
        <taxon>Fungi</taxon>
        <taxon>Dikarya</taxon>
        <taxon>Ascomycota</taxon>
        <taxon>Pezizomycotina</taxon>
        <taxon>Sordariomycetes</taxon>
        <taxon>Hypocreomycetidae</taxon>
        <taxon>Hypocreales</taxon>
        <taxon>Nectriaceae</taxon>
        <taxon>Fusarium</taxon>
    </lineage>
</organism>